<dbReference type="Pfam" id="PF13489">
    <property type="entry name" value="Methyltransf_23"/>
    <property type="match status" value="1"/>
</dbReference>
<evidence type="ECO:0000256" key="3">
    <source>
        <dbReference type="ARBA" id="ARBA00022679"/>
    </source>
</evidence>
<dbReference type="OrthoDB" id="417697at2759"/>
<dbReference type="GO" id="GO:0008757">
    <property type="term" value="F:S-adenosylmethionine-dependent methyltransferase activity"/>
    <property type="evidence" value="ECO:0007669"/>
    <property type="project" value="UniProtKB-ARBA"/>
</dbReference>
<dbReference type="SUPFAM" id="SSF53335">
    <property type="entry name" value="S-adenosyl-L-methionine-dependent methyltransferases"/>
    <property type="match status" value="1"/>
</dbReference>
<proteinExistence type="inferred from homology"/>
<keyword evidence="2" id="KW-0489">Methyltransferase</keyword>
<dbReference type="GO" id="GO:0032259">
    <property type="term" value="P:methylation"/>
    <property type="evidence" value="ECO:0007669"/>
    <property type="project" value="UniProtKB-KW"/>
</dbReference>
<evidence type="ECO:0000256" key="2">
    <source>
        <dbReference type="ARBA" id="ARBA00022603"/>
    </source>
</evidence>
<dbReference type="EMBL" id="CAJNDS010002288">
    <property type="protein sequence ID" value="CAE7412257.1"/>
    <property type="molecule type" value="Genomic_DNA"/>
</dbReference>
<comment type="similarity">
    <text evidence="1">Belongs to the methyltransferase superfamily. METL family.</text>
</comment>
<dbReference type="InterPro" id="IPR029063">
    <property type="entry name" value="SAM-dependent_MTases_sf"/>
</dbReference>
<dbReference type="PANTHER" id="PTHR22809:SF5">
    <property type="entry name" value="TRNA N(3)-METHYLCYTIDINE METHYLTRANSFERASE METTL6"/>
    <property type="match status" value="1"/>
</dbReference>
<organism evidence="4 5">
    <name type="scientific">Symbiodinium natans</name>
    <dbReference type="NCBI Taxonomy" id="878477"/>
    <lineage>
        <taxon>Eukaryota</taxon>
        <taxon>Sar</taxon>
        <taxon>Alveolata</taxon>
        <taxon>Dinophyceae</taxon>
        <taxon>Suessiales</taxon>
        <taxon>Symbiodiniaceae</taxon>
        <taxon>Symbiodinium</taxon>
    </lineage>
</organism>
<protein>
    <submittedName>
        <fullName evidence="4">Mettl2a protein</fullName>
    </submittedName>
</protein>
<comment type="caution">
    <text evidence="4">The sequence shown here is derived from an EMBL/GenBank/DDBJ whole genome shotgun (WGS) entry which is preliminary data.</text>
</comment>
<dbReference type="Gene3D" id="3.40.50.150">
    <property type="entry name" value="Vaccinia Virus protein VP39"/>
    <property type="match status" value="1"/>
</dbReference>
<dbReference type="GO" id="GO:0008173">
    <property type="term" value="F:RNA methyltransferase activity"/>
    <property type="evidence" value="ECO:0007669"/>
    <property type="project" value="UniProtKB-ARBA"/>
</dbReference>
<sequence length="362" mass="40311">MVRKRRDPVKSPKTAVESALRALQSGDAAAVEELLRREGEEPVDEDWQRRYCDSARVYWDQFYRERTVNFFKDRHYLREEFAEIMPAEVLADPKRWVNELEISEEEPPQSMEALEQALRGKTVLLELGCAVGNGLIPMLRANPDLFGIGCDLSAEAVALLQGKEEYRCGRCLAFPSDITKGSGQQPTDCHQSLEEAVPGDSVDFATLLFVLSAIDPPQYPDTLRRVRSRLRPGGMVMVRDYGRGDLAQTPANFPSIVLLLGCVSVPDIGWVVTVMHIGGVPDHGRRSQKALLEPGLTQVFEAEGFDTLRILEYFRSTGVLVDSWLREPQVNQVLMQTATCLDAAHDEGKRCSLNDASAASGM</sequence>
<accession>A0A812QZY0</accession>
<dbReference type="AlphaFoldDB" id="A0A812QZY0"/>
<reference evidence="4" key="1">
    <citation type="submission" date="2021-02" db="EMBL/GenBank/DDBJ databases">
        <authorList>
            <person name="Dougan E. K."/>
            <person name="Rhodes N."/>
            <person name="Thang M."/>
            <person name="Chan C."/>
        </authorList>
    </citation>
    <scope>NUCLEOTIDE SEQUENCE</scope>
</reference>
<name>A0A812QZY0_9DINO</name>
<evidence type="ECO:0000313" key="4">
    <source>
        <dbReference type="EMBL" id="CAE7412257.1"/>
    </source>
</evidence>
<evidence type="ECO:0000313" key="5">
    <source>
        <dbReference type="Proteomes" id="UP000604046"/>
    </source>
</evidence>
<dbReference type="PANTHER" id="PTHR22809">
    <property type="entry name" value="METHYLTRANSFERASE-RELATED"/>
    <property type="match status" value="1"/>
</dbReference>
<keyword evidence="5" id="KW-1185">Reference proteome</keyword>
<dbReference type="CDD" id="cd02440">
    <property type="entry name" value="AdoMet_MTases"/>
    <property type="match status" value="1"/>
</dbReference>
<evidence type="ECO:0000256" key="1">
    <source>
        <dbReference type="ARBA" id="ARBA00009725"/>
    </source>
</evidence>
<dbReference type="InterPro" id="IPR026113">
    <property type="entry name" value="METTL2/6/8-like"/>
</dbReference>
<gene>
    <name evidence="4" type="primary">mettl2a</name>
    <name evidence="4" type="ORF">SNAT2548_LOCUS22421</name>
</gene>
<dbReference type="Proteomes" id="UP000604046">
    <property type="component" value="Unassembled WGS sequence"/>
</dbReference>
<keyword evidence="3" id="KW-0808">Transferase</keyword>